<gene>
    <name evidence="7" type="ORF">CWS72_17370</name>
</gene>
<name>A0A2N3PS29_9PROT</name>
<dbReference type="InterPro" id="IPR000014">
    <property type="entry name" value="PAS"/>
</dbReference>
<dbReference type="SMART" id="SM00091">
    <property type="entry name" value="PAS"/>
    <property type="match status" value="2"/>
</dbReference>
<dbReference type="FunFam" id="3.30.70.270:FF:000001">
    <property type="entry name" value="Diguanylate cyclase domain protein"/>
    <property type="match status" value="1"/>
</dbReference>
<dbReference type="NCBIfam" id="TIGR00229">
    <property type="entry name" value="sensory_box"/>
    <property type="match status" value="2"/>
</dbReference>
<dbReference type="InterPro" id="IPR043128">
    <property type="entry name" value="Rev_trsase/Diguanyl_cyclase"/>
</dbReference>
<comment type="catalytic activity">
    <reaction evidence="1">
        <text>3',3'-c-di-GMP + H2O = 5'-phosphoguanylyl(3'-&gt;5')guanosine + H(+)</text>
        <dbReference type="Rhea" id="RHEA:24902"/>
        <dbReference type="ChEBI" id="CHEBI:15377"/>
        <dbReference type="ChEBI" id="CHEBI:15378"/>
        <dbReference type="ChEBI" id="CHEBI:58754"/>
        <dbReference type="ChEBI" id="CHEBI:58805"/>
        <dbReference type="EC" id="3.1.4.52"/>
    </reaction>
    <physiologicalReaction direction="left-to-right" evidence="1">
        <dbReference type="Rhea" id="RHEA:24903"/>
    </physiologicalReaction>
</comment>
<dbReference type="PROSITE" id="PS50887">
    <property type="entry name" value="GGDEF"/>
    <property type="match status" value="1"/>
</dbReference>
<dbReference type="InterPro" id="IPR001633">
    <property type="entry name" value="EAL_dom"/>
</dbReference>
<dbReference type="CDD" id="cd12914">
    <property type="entry name" value="PDC1_DGC_like"/>
    <property type="match status" value="1"/>
</dbReference>
<keyword evidence="2" id="KW-1133">Transmembrane helix</keyword>
<feature type="transmembrane region" description="Helical" evidence="2">
    <location>
        <begin position="42"/>
        <end position="62"/>
    </location>
</feature>
<dbReference type="Pfam" id="PF00990">
    <property type="entry name" value="GGDEF"/>
    <property type="match status" value="1"/>
</dbReference>
<keyword evidence="2" id="KW-0472">Membrane</keyword>
<evidence type="ECO:0000259" key="5">
    <source>
        <dbReference type="PROSITE" id="PS50883"/>
    </source>
</evidence>
<keyword evidence="8" id="KW-1185">Reference proteome</keyword>
<dbReference type="InterPro" id="IPR035965">
    <property type="entry name" value="PAS-like_dom_sf"/>
</dbReference>
<feature type="domain" description="PAS" evidence="3">
    <location>
        <begin position="498"/>
        <end position="537"/>
    </location>
</feature>
<evidence type="ECO:0000256" key="1">
    <source>
        <dbReference type="ARBA" id="ARBA00051114"/>
    </source>
</evidence>
<dbReference type="Proteomes" id="UP000233293">
    <property type="component" value="Unassembled WGS sequence"/>
</dbReference>
<dbReference type="AlphaFoldDB" id="A0A2N3PS29"/>
<dbReference type="InterPro" id="IPR029787">
    <property type="entry name" value="Nucleotide_cyclase"/>
</dbReference>
<dbReference type="PROSITE" id="PS50883">
    <property type="entry name" value="EAL"/>
    <property type="match status" value="1"/>
</dbReference>
<feature type="domain" description="PAC" evidence="4">
    <location>
        <begin position="562"/>
        <end position="616"/>
    </location>
</feature>
<evidence type="ECO:0008006" key="9">
    <source>
        <dbReference type="Google" id="ProtNLM"/>
    </source>
</evidence>
<protein>
    <recommendedName>
        <fullName evidence="9">PAS domain S-box protein</fullName>
    </recommendedName>
</protein>
<comment type="caution">
    <text evidence="7">The sequence shown here is derived from an EMBL/GenBank/DDBJ whole genome shotgun (WGS) entry which is preliminary data.</text>
</comment>
<dbReference type="Pfam" id="PF13188">
    <property type="entry name" value="PAS_8"/>
    <property type="match status" value="1"/>
</dbReference>
<evidence type="ECO:0000259" key="3">
    <source>
        <dbReference type="PROSITE" id="PS50112"/>
    </source>
</evidence>
<dbReference type="PANTHER" id="PTHR44757">
    <property type="entry name" value="DIGUANYLATE CYCLASE DGCP"/>
    <property type="match status" value="1"/>
</dbReference>
<evidence type="ECO:0000259" key="4">
    <source>
        <dbReference type="PROSITE" id="PS50113"/>
    </source>
</evidence>
<dbReference type="GO" id="GO:0071732">
    <property type="term" value="P:cellular response to nitric oxide"/>
    <property type="evidence" value="ECO:0007669"/>
    <property type="project" value="UniProtKB-ARBA"/>
</dbReference>
<dbReference type="Gene3D" id="3.20.20.450">
    <property type="entry name" value="EAL domain"/>
    <property type="match status" value="1"/>
</dbReference>
<dbReference type="GO" id="GO:0071111">
    <property type="term" value="F:cyclic-guanylate-specific phosphodiesterase activity"/>
    <property type="evidence" value="ECO:0007669"/>
    <property type="project" value="UniProtKB-EC"/>
</dbReference>
<dbReference type="InterPro" id="IPR000160">
    <property type="entry name" value="GGDEF_dom"/>
</dbReference>
<dbReference type="InterPro" id="IPR001610">
    <property type="entry name" value="PAC"/>
</dbReference>
<dbReference type="Gene3D" id="3.30.450.20">
    <property type="entry name" value="PAS domain"/>
    <property type="match status" value="4"/>
</dbReference>
<keyword evidence="2" id="KW-0812">Transmembrane</keyword>
<dbReference type="FunFam" id="3.20.20.450:FF:000001">
    <property type="entry name" value="Cyclic di-GMP phosphodiesterase yahA"/>
    <property type="match status" value="1"/>
</dbReference>
<dbReference type="SMART" id="SM00086">
    <property type="entry name" value="PAC"/>
    <property type="match status" value="2"/>
</dbReference>
<feature type="domain" description="EAL" evidence="5">
    <location>
        <begin position="790"/>
        <end position="1044"/>
    </location>
</feature>
<feature type="domain" description="PAS" evidence="3">
    <location>
        <begin position="370"/>
        <end position="412"/>
    </location>
</feature>
<feature type="domain" description="GGDEF" evidence="6">
    <location>
        <begin position="648"/>
        <end position="781"/>
    </location>
</feature>
<dbReference type="PROSITE" id="PS50112">
    <property type="entry name" value="PAS"/>
    <property type="match status" value="2"/>
</dbReference>
<dbReference type="Pfam" id="PF13426">
    <property type="entry name" value="PAS_9"/>
    <property type="match status" value="1"/>
</dbReference>
<dbReference type="InterPro" id="IPR052155">
    <property type="entry name" value="Biofilm_reg_signaling"/>
</dbReference>
<dbReference type="InterPro" id="IPR000700">
    <property type="entry name" value="PAS-assoc_C"/>
</dbReference>
<dbReference type="InterPro" id="IPR035919">
    <property type="entry name" value="EAL_sf"/>
</dbReference>
<evidence type="ECO:0000259" key="6">
    <source>
        <dbReference type="PROSITE" id="PS50887"/>
    </source>
</evidence>
<evidence type="ECO:0000313" key="8">
    <source>
        <dbReference type="Proteomes" id="UP000233293"/>
    </source>
</evidence>
<dbReference type="SMART" id="SM00267">
    <property type="entry name" value="GGDEF"/>
    <property type="match status" value="1"/>
</dbReference>
<dbReference type="SUPFAM" id="SSF55073">
    <property type="entry name" value="Nucleotide cyclase"/>
    <property type="match status" value="1"/>
</dbReference>
<dbReference type="SUPFAM" id="SSF141868">
    <property type="entry name" value="EAL domain-like"/>
    <property type="match status" value="1"/>
</dbReference>
<dbReference type="PROSITE" id="PS50113">
    <property type="entry name" value="PAC"/>
    <property type="match status" value="1"/>
</dbReference>
<dbReference type="SUPFAM" id="SSF55785">
    <property type="entry name" value="PYP-like sensor domain (PAS domain)"/>
    <property type="match status" value="2"/>
</dbReference>
<dbReference type="EMBL" id="PIUM01000022">
    <property type="protein sequence ID" value="PKU23202.1"/>
    <property type="molecule type" value="Genomic_DNA"/>
</dbReference>
<dbReference type="SMART" id="SM00052">
    <property type="entry name" value="EAL"/>
    <property type="match status" value="1"/>
</dbReference>
<dbReference type="CDD" id="cd00130">
    <property type="entry name" value="PAS"/>
    <property type="match status" value="2"/>
</dbReference>
<dbReference type="PANTHER" id="PTHR44757:SF2">
    <property type="entry name" value="BIOFILM ARCHITECTURE MAINTENANCE PROTEIN MBAA"/>
    <property type="match status" value="1"/>
</dbReference>
<dbReference type="CDD" id="cd01949">
    <property type="entry name" value="GGDEF"/>
    <property type="match status" value="1"/>
</dbReference>
<reference evidence="8" key="1">
    <citation type="submission" date="2017-12" db="EMBL/GenBank/DDBJ databases">
        <title>Draft genome sequence of Telmatospirillum siberiense 26-4b1T, an acidotolerant peatland alphaproteobacterium potentially involved in sulfur cycling.</title>
        <authorList>
            <person name="Hausmann B."/>
            <person name="Pjevac P."/>
            <person name="Schreck K."/>
            <person name="Herbold C.W."/>
            <person name="Daims H."/>
            <person name="Wagner M."/>
            <person name="Pester M."/>
            <person name="Loy A."/>
        </authorList>
    </citation>
    <scope>NUCLEOTIDE SEQUENCE [LARGE SCALE GENOMIC DNA]</scope>
    <source>
        <strain evidence="8">26-4b1</strain>
    </source>
</reference>
<dbReference type="Gene3D" id="3.30.70.270">
    <property type="match status" value="1"/>
</dbReference>
<evidence type="ECO:0000313" key="7">
    <source>
        <dbReference type="EMBL" id="PKU23202.1"/>
    </source>
</evidence>
<evidence type="ECO:0000256" key="2">
    <source>
        <dbReference type="SAM" id="Phobius"/>
    </source>
</evidence>
<dbReference type="CDD" id="cd01948">
    <property type="entry name" value="EAL"/>
    <property type="match status" value="1"/>
</dbReference>
<accession>A0A2N3PS29</accession>
<proteinExistence type="predicted"/>
<dbReference type="NCBIfam" id="TIGR00254">
    <property type="entry name" value="GGDEF"/>
    <property type="match status" value="1"/>
</dbReference>
<organism evidence="7 8">
    <name type="scientific">Telmatospirillum siberiense</name>
    <dbReference type="NCBI Taxonomy" id="382514"/>
    <lineage>
        <taxon>Bacteria</taxon>
        <taxon>Pseudomonadati</taxon>
        <taxon>Pseudomonadota</taxon>
        <taxon>Alphaproteobacteria</taxon>
        <taxon>Rhodospirillales</taxon>
        <taxon>Rhodospirillaceae</taxon>
        <taxon>Telmatospirillum</taxon>
    </lineage>
</organism>
<sequence length="1051" mass="117035">MGEFFVIRMRNGLPLLMAEWLMARTDIGQPAASTEQRIVRRLVAGVVLANILLGVICIFELYRDWAKSNAQAQDKAQAIARAVEEKARGFIEKIDLALLSLEDEMARQEAQGFIDRAAMQTFIARLDTRLPGTLGIRVHDSSAMVQFAVNGIVNDHANVRDRDYFQTLRDDPKAGLIISAPLVGRISGGRWVVVVARRRSHPDGSFAGTIHVAVPVENLLNDMSDADLGRHGFISLYNEDQALLRRFPEVAPVAVTAVGRANRSQQFHALADSGADAAVYQTASYVDGILRVIAFRTISPFPLYLTVGLAHQDFLAEWENEAVEFGGLTGGILLLSTVGSIIGFHCWKRRHAAFSNSETLDDSEMSLRLREARLRSMFEFLPLGLVRTGEDGRFLEANHAFLKMLGYSMDELSALTNWDITPERHRHDDAMLMAELRLKRRYGPYDKDYVRKDGRSVAVRLSGTLITESSGETSIWSIVEDLGEHRLQEARNLLSASVFDNTIEAIVVTDAEARIISVNPAFGDITGFSVEEALGRNPRLIKSDRHDTNFYKDLWDQLLTEGKWQGQIWNRRKDGEAFLASQTISSIRDTHGNITHFVSIFIDITDLHHKDALLRHQAYHDALTGLPNRLLLQDRLGHAIEVGRRTSEDVAVMFIDLDRFKIVNDSLGHDVGDMLLMEIAERLQNCLRRSDTVARLGGDEFVAVLSNVNSAMEVAEIAEKIVECMSQTMVVKGHQLAIGASVGIAMFPQDGTDVTTLMKDADAAMYRAKKSGRGTFRFFNASLDGAASARLSLEIALRRALEREEFELYYQPKIDLRSGACSGAEALIRWNSPERGLVLPGQFIPSAEESGLIANIGAWVLEQACRQLAAWRDSGRTALQLSVNVSARQFIDQSLCDRLTHLLDRYHIDPALLELELTESTVMAEPDLAIKQLLKLRWNNTPVSVDDFGTGYSSLSYLKRLPIHTIKIDQSFVHHVDSETDNAAIVAAIVGIARALDMRIIAEGVETEGEERHLIEAGCSLAQGFRYAAPLPLDRFELWLANQPMAFPNLR</sequence>
<dbReference type="CDD" id="cd12915">
    <property type="entry name" value="PDC2_DGC_like"/>
    <property type="match status" value="1"/>
</dbReference>
<dbReference type="Pfam" id="PF00563">
    <property type="entry name" value="EAL"/>
    <property type="match status" value="1"/>
</dbReference>